<feature type="region of interest" description="Disordered" evidence="1">
    <location>
        <begin position="1"/>
        <end position="30"/>
    </location>
</feature>
<dbReference type="AlphaFoldDB" id="A0A165B500"/>
<feature type="compositionally biased region" description="Basic residues" evidence="1">
    <location>
        <begin position="13"/>
        <end position="28"/>
    </location>
</feature>
<organism evidence="2 3">
    <name type="scientific">Exidia glandulosa HHB12029</name>
    <dbReference type="NCBI Taxonomy" id="1314781"/>
    <lineage>
        <taxon>Eukaryota</taxon>
        <taxon>Fungi</taxon>
        <taxon>Dikarya</taxon>
        <taxon>Basidiomycota</taxon>
        <taxon>Agaricomycotina</taxon>
        <taxon>Agaricomycetes</taxon>
        <taxon>Auriculariales</taxon>
        <taxon>Exidiaceae</taxon>
        <taxon>Exidia</taxon>
    </lineage>
</organism>
<evidence type="ECO:0000256" key="1">
    <source>
        <dbReference type="SAM" id="MobiDB-lite"/>
    </source>
</evidence>
<evidence type="ECO:0000313" key="2">
    <source>
        <dbReference type="EMBL" id="KZV79827.1"/>
    </source>
</evidence>
<proteinExistence type="predicted"/>
<sequence length="141" mass="16232">MSAYRPPSPYVRKSSRAARRGRRGRRMHASMTAWSWKSASASRRVLTSRPKLLRVKAAEQYTLVERRRSRSWISRWAADRGGREGACRARNGRDDAARPAHRRTLRRARCALWNTVALTRDTRRTIWLLANVGAQDDTDAT</sequence>
<evidence type="ECO:0000313" key="3">
    <source>
        <dbReference type="Proteomes" id="UP000077266"/>
    </source>
</evidence>
<accession>A0A165B500</accession>
<dbReference type="Proteomes" id="UP000077266">
    <property type="component" value="Unassembled WGS sequence"/>
</dbReference>
<gene>
    <name evidence="2" type="ORF">EXIGLDRAFT_448255</name>
</gene>
<dbReference type="InParanoid" id="A0A165B500"/>
<dbReference type="EMBL" id="KV426557">
    <property type="protein sequence ID" value="KZV79827.1"/>
    <property type="molecule type" value="Genomic_DNA"/>
</dbReference>
<keyword evidence="3" id="KW-1185">Reference proteome</keyword>
<reference evidence="2 3" key="1">
    <citation type="journal article" date="2016" name="Mol. Biol. Evol.">
        <title>Comparative Genomics of Early-Diverging Mushroom-Forming Fungi Provides Insights into the Origins of Lignocellulose Decay Capabilities.</title>
        <authorList>
            <person name="Nagy L.G."/>
            <person name="Riley R."/>
            <person name="Tritt A."/>
            <person name="Adam C."/>
            <person name="Daum C."/>
            <person name="Floudas D."/>
            <person name="Sun H."/>
            <person name="Yadav J.S."/>
            <person name="Pangilinan J."/>
            <person name="Larsson K.H."/>
            <person name="Matsuura K."/>
            <person name="Barry K."/>
            <person name="Labutti K."/>
            <person name="Kuo R."/>
            <person name="Ohm R.A."/>
            <person name="Bhattacharya S.S."/>
            <person name="Shirouzu T."/>
            <person name="Yoshinaga Y."/>
            <person name="Martin F.M."/>
            <person name="Grigoriev I.V."/>
            <person name="Hibbett D.S."/>
        </authorList>
    </citation>
    <scope>NUCLEOTIDE SEQUENCE [LARGE SCALE GENOMIC DNA]</scope>
    <source>
        <strain evidence="2 3">HHB12029</strain>
    </source>
</reference>
<protein>
    <submittedName>
        <fullName evidence="2">Uncharacterized protein</fullName>
    </submittedName>
</protein>
<name>A0A165B500_EXIGL</name>